<evidence type="ECO:0000313" key="3">
    <source>
        <dbReference type="Proteomes" id="UP000593564"/>
    </source>
</evidence>
<comment type="caution">
    <text evidence="2">The sequence shown here is derived from an EMBL/GenBank/DDBJ whole genome shotgun (WGS) entry which is preliminary data.</text>
</comment>
<name>A0A7J7G728_CAMSI</name>
<reference evidence="2 3" key="2">
    <citation type="submission" date="2020-07" db="EMBL/GenBank/DDBJ databases">
        <title>Genome assembly of wild tea tree DASZ reveals pedigree and selection history of tea varieties.</title>
        <authorList>
            <person name="Zhang W."/>
        </authorList>
    </citation>
    <scope>NUCLEOTIDE SEQUENCE [LARGE SCALE GENOMIC DNA]</scope>
    <source>
        <strain evidence="3">cv. G240</strain>
        <tissue evidence="2">Leaf</tissue>
    </source>
</reference>
<gene>
    <name evidence="2" type="ORF">HYC85_024079</name>
</gene>
<evidence type="ECO:0000256" key="1">
    <source>
        <dbReference type="SAM" id="MobiDB-lite"/>
    </source>
</evidence>
<organism evidence="2 3">
    <name type="scientific">Camellia sinensis</name>
    <name type="common">Tea plant</name>
    <name type="synonym">Thea sinensis</name>
    <dbReference type="NCBI Taxonomy" id="4442"/>
    <lineage>
        <taxon>Eukaryota</taxon>
        <taxon>Viridiplantae</taxon>
        <taxon>Streptophyta</taxon>
        <taxon>Embryophyta</taxon>
        <taxon>Tracheophyta</taxon>
        <taxon>Spermatophyta</taxon>
        <taxon>Magnoliopsida</taxon>
        <taxon>eudicotyledons</taxon>
        <taxon>Gunneridae</taxon>
        <taxon>Pentapetalae</taxon>
        <taxon>asterids</taxon>
        <taxon>Ericales</taxon>
        <taxon>Theaceae</taxon>
        <taxon>Camellia</taxon>
    </lineage>
</organism>
<evidence type="ECO:0000313" key="2">
    <source>
        <dbReference type="EMBL" id="KAF5936573.1"/>
    </source>
</evidence>
<dbReference type="Proteomes" id="UP000593564">
    <property type="component" value="Unassembled WGS sequence"/>
</dbReference>
<dbReference type="EMBL" id="JACBKZ010000012">
    <property type="protein sequence ID" value="KAF5936573.1"/>
    <property type="molecule type" value="Genomic_DNA"/>
</dbReference>
<feature type="compositionally biased region" description="Basic residues" evidence="1">
    <location>
        <begin position="13"/>
        <end position="27"/>
    </location>
</feature>
<sequence>MQTSAAQRMGKVAQRKGRRKGQQRARRRYRLRRVHRQEVRTIAADAIVAVGSSSPSSSSQMINKAS</sequence>
<protein>
    <submittedName>
        <fullName evidence="2">Uncharacterized protein</fullName>
    </submittedName>
</protein>
<feature type="region of interest" description="Disordered" evidence="1">
    <location>
        <begin position="1"/>
        <end position="27"/>
    </location>
</feature>
<proteinExistence type="predicted"/>
<reference evidence="3" key="1">
    <citation type="journal article" date="2020" name="Nat. Commun.">
        <title>Genome assembly of wild tea tree DASZ reveals pedigree and selection history of tea varieties.</title>
        <authorList>
            <person name="Zhang W."/>
            <person name="Zhang Y."/>
            <person name="Qiu H."/>
            <person name="Guo Y."/>
            <person name="Wan H."/>
            <person name="Zhang X."/>
            <person name="Scossa F."/>
            <person name="Alseekh S."/>
            <person name="Zhang Q."/>
            <person name="Wang P."/>
            <person name="Xu L."/>
            <person name="Schmidt M.H."/>
            <person name="Jia X."/>
            <person name="Li D."/>
            <person name="Zhu A."/>
            <person name="Guo F."/>
            <person name="Chen W."/>
            <person name="Ni D."/>
            <person name="Usadel B."/>
            <person name="Fernie A.R."/>
            <person name="Wen W."/>
        </authorList>
    </citation>
    <scope>NUCLEOTIDE SEQUENCE [LARGE SCALE GENOMIC DNA]</scope>
    <source>
        <strain evidence="3">cv. G240</strain>
    </source>
</reference>
<accession>A0A7J7G728</accession>
<dbReference type="AlphaFoldDB" id="A0A7J7G728"/>
<keyword evidence="3" id="KW-1185">Reference proteome</keyword>